<keyword evidence="3" id="KW-1185">Reference proteome</keyword>
<reference evidence="2" key="1">
    <citation type="submission" date="2020-03" db="EMBL/GenBank/DDBJ databases">
        <authorList>
            <person name="Weist P."/>
        </authorList>
    </citation>
    <scope>NUCLEOTIDE SEQUENCE</scope>
</reference>
<gene>
    <name evidence="2" type="ORF">PLEPLA_LOCUS23039</name>
</gene>
<name>A0A9N7YS75_PLEPL</name>
<comment type="caution">
    <text evidence="2">The sequence shown here is derived from an EMBL/GenBank/DDBJ whole genome shotgun (WGS) entry which is preliminary data.</text>
</comment>
<feature type="region of interest" description="Disordered" evidence="1">
    <location>
        <begin position="49"/>
        <end position="83"/>
    </location>
</feature>
<dbReference type="Proteomes" id="UP001153269">
    <property type="component" value="Unassembled WGS sequence"/>
</dbReference>
<accession>A0A9N7YS75</accession>
<evidence type="ECO:0000313" key="3">
    <source>
        <dbReference type="Proteomes" id="UP001153269"/>
    </source>
</evidence>
<dbReference type="EMBL" id="CADEAL010001713">
    <property type="protein sequence ID" value="CAB1434937.1"/>
    <property type="molecule type" value="Genomic_DNA"/>
</dbReference>
<proteinExistence type="predicted"/>
<evidence type="ECO:0000256" key="1">
    <source>
        <dbReference type="SAM" id="MobiDB-lite"/>
    </source>
</evidence>
<organism evidence="2 3">
    <name type="scientific">Pleuronectes platessa</name>
    <name type="common">European plaice</name>
    <dbReference type="NCBI Taxonomy" id="8262"/>
    <lineage>
        <taxon>Eukaryota</taxon>
        <taxon>Metazoa</taxon>
        <taxon>Chordata</taxon>
        <taxon>Craniata</taxon>
        <taxon>Vertebrata</taxon>
        <taxon>Euteleostomi</taxon>
        <taxon>Actinopterygii</taxon>
        <taxon>Neopterygii</taxon>
        <taxon>Teleostei</taxon>
        <taxon>Neoteleostei</taxon>
        <taxon>Acanthomorphata</taxon>
        <taxon>Carangaria</taxon>
        <taxon>Pleuronectiformes</taxon>
        <taxon>Pleuronectoidei</taxon>
        <taxon>Pleuronectidae</taxon>
        <taxon>Pleuronectes</taxon>
    </lineage>
</organism>
<protein>
    <submittedName>
        <fullName evidence="2">Uncharacterized protein</fullName>
    </submittedName>
</protein>
<sequence>MAVQLKAGGKRKKREAVAICRLQTELGNLDSSPPPFPALCQQIKYGRLRGEESSGNPIKRTVGTLNQRSMTIPLPMRDKKPPAADLSYKTEISSLMDFNSPDASLDKDSSLTRWSEEAPVNVIASPDKHT</sequence>
<dbReference type="AlphaFoldDB" id="A0A9N7YS75"/>
<evidence type="ECO:0000313" key="2">
    <source>
        <dbReference type="EMBL" id="CAB1434937.1"/>
    </source>
</evidence>